<accession>A0A2X0IAW4</accession>
<feature type="transmembrane region" description="Helical" evidence="2">
    <location>
        <begin position="68"/>
        <end position="86"/>
    </location>
</feature>
<evidence type="ECO:0000313" key="5">
    <source>
        <dbReference type="Proteomes" id="UP000248889"/>
    </source>
</evidence>
<dbReference type="RefSeq" id="WP_111506684.1">
    <property type="nucleotide sequence ID" value="NZ_QKYN01000146.1"/>
</dbReference>
<organism evidence="4 5">
    <name type="scientific">Streptacidiphilus pinicola</name>
    <dbReference type="NCBI Taxonomy" id="2219663"/>
    <lineage>
        <taxon>Bacteria</taxon>
        <taxon>Bacillati</taxon>
        <taxon>Actinomycetota</taxon>
        <taxon>Actinomycetes</taxon>
        <taxon>Kitasatosporales</taxon>
        <taxon>Streptomycetaceae</taxon>
        <taxon>Streptacidiphilus</taxon>
    </lineage>
</organism>
<dbReference type="PANTHER" id="PTHR43156:SF2">
    <property type="entry name" value="STAGE II SPORULATION PROTEIN E"/>
    <property type="match status" value="1"/>
</dbReference>
<feature type="transmembrane region" description="Helical" evidence="2">
    <location>
        <begin position="92"/>
        <end position="110"/>
    </location>
</feature>
<name>A0A2X0IAW4_9ACTN</name>
<dbReference type="Proteomes" id="UP000248889">
    <property type="component" value="Unassembled WGS sequence"/>
</dbReference>
<protein>
    <submittedName>
        <fullName evidence="4">Serine/threonine-protein phosphatase</fullName>
    </submittedName>
</protein>
<dbReference type="Gene3D" id="3.60.40.10">
    <property type="entry name" value="PPM-type phosphatase domain"/>
    <property type="match status" value="1"/>
</dbReference>
<gene>
    <name evidence="4" type="ORF">DN069_31680</name>
</gene>
<keyword evidence="2" id="KW-0472">Membrane</keyword>
<dbReference type="GO" id="GO:0016791">
    <property type="term" value="F:phosphatase activity"/>
    <property type="evidence" value="ECO:0007669"/>
    <property type="project" value="TreeGrafter"/>
</dbReference>
<dbReference type="InterPro" id="IPR001932">
    <property type="entry name" value="PPM-type_phosphatase-like_dom"/>
</dbReference>
<keyword evidence="2" id="KW-1133">Transmembrane helix</keyword>
<dbReference type="PANTHER" id="PTHR43156">
    <property type="entry name" value="STAGE II SPORULATION PROTEIN E-RELATED"/>
    <property type="match status" value="1"/>
</dbReference>
<dbReference type="AlphaFoldDB" id="A0A2X0IAW4"/>
<dbReference type="OrthoDB" id="4350293at2"/>
<dbReference type="SMART" id="SM00331">
    <property type="entry name" value="PP2C_SIG"/>
    <property type="match status" value="1"/>
</dbReference>
<dbReference type="EMBL" id="QKYN01000146">
    <property type="protein sequence ID" value="RAG81657.1"/>
    <property type="molecule type" value="Genomic_DNA"/>
</dbReference>
<feature type="domain" description="PPM-type phosphatase" evidence="3">
    <location>
        <begin position="143"/>
        <end position="379"/>
    </location>
</feature>
<keyword evidence="5" id="KW-1185">Reference proteome</keyword>
<proteinExistence type="predicted"/>
<reference evidence="4 5" key="1">
    <citation type="submission" date="2018-06" db="EMBL/GenBank/DDBJ databases">
        <title>Streptacidiphilus pinicola sp. nov., isolated from pine grove soil.</title>
        <authorList>
            <person name="Roh S.G."/>
            <person name="Park S."/>
            <person name="Kim M.-K."/>
            <person name="Yun B.-R."/>
            <person name="Park J."/>
            <person name="Kim M.J."/>
            <person name="Kim Y.S."/>
            <person name="Kim S.B."/>
        </authorList>
    </citation>
    <scope>NUCLEOTIDE SEQUENCE [LARGE SCALE GENOMIC DNA]</scope>
    <source>
        <strain evidence="4 5">MMS16-CNU450</strain>
    </source>
</reference>
<keyword evidence="2" id="KW-0812">Transmembrane</keyword>
<evidence type="ECO:0000256" key="1">
    <source>
        <dbReference type="ARBA" id="ARBA00022801"/>
    </source>
</evidence>
<dbReference type="Pfam" id="PF07228">
    <property type="entry name" value="SpoIIE"/>
    <property type="match status" value="1"/>
</dbReference>
<evidence type="ECO:0000313" key="4">
    <source>
        <dbReference type="EMBL" id="RAG81657.1"/>
    </source>
</evidence>
<evidence type="ECO:0000259" key="3">
    <source>
        <dbReference type="SMART" id="SM00331"/>
    </source>
</evidence>
<sequence length="387" mass="40390">MGDRAPSRPARLRARAGRLLLLLPVALMALIATTDILAPADIHLGPLLVVAPAITASFAGARATAAIGALAVITLVSIGAARGVLTTENLEVQIASLLIIGVFIVVFAALQERRGLELERARTVSEATQRVLLRPLPTRAGPLLIASEYHAATVGAHIGGDLYAAARTQLGTRLVIGDVRGKGLETLGDAALLLGAFHAAAHRQAPLPELAASLEDSVSWGLAEVAASDEAVGADIGERFVTAAIVDILDDGPLLNLINCGHPPPLLLHQGTAALLEVDDQCPPMGLGLGPQDAAYPVTEFQFERGDVLLLYTDGLIEARDGYGRFYPLQERVEALVAANGSTGRPASPAELLRRLMDDLQQHLGGPVQDDTAVIAVTRSDEESGAP</sequence>
<keyword evidence="1" id="KW-0378">Hydrolase</keyword>
<comment type="caution">
    <text evidence="4">The sequence shown here is derived from an EMBL/GenBank/DDBJ whole genome shotgun (WGS) entry which is preliminary data.</text>
</comment>
<dbReference type="InterPro" id="IPR036457">
    <property type="entry name" value="PPM-type-like_dom_sf"/>
</dbReference>
<dbReference type="SUPFAM" id="SSF81606">
    <property type="entry name" value="PP2C-like"/>
    <property type="match status" value="1"/>
</dbReference>
<evidence type="ECO:0000256" key="2">
    <source>
        <dbReference type="SAM" id="Phobius"/>
    </source>
</evidence>
<dbReference type="InterPro" id="IPR052016">
    <property type="entry name" value="Bact_Sigma-Reg"/>
</dbReference>